<dbReference type="AlphaFoldDB" id="A0A6J5ZL18"/>
<proteinExistence type="predicted"/>
<sequence length="54" mass="6303">MWYSVMRRPEKEIFLGSLVFRHSDHHRLLAEQGWEEIPIDEIRGGSAARGGPHF</sequence>
<dbReference type="EMBL" id="CAFBPX010000081">
    <property type="protein sequence ID" value="CAB5033412.1"/>
    <property type="molecule type" value="Genomic_DNA"/>
</dbReference>
<organism evidence="1">
    <name type="scientific">freshwater metagenome</name>
    <dbReference type="NCBI Taxonomy" id="449393"/>
    <lineage>
        <taxon>unclassified sequences</taxon>
        <taxon>metagenomes</taxon>
        <taxon>ecological metagenomes</taxon>
    </lineage>
</organism>
<name>A0A6J5ZL18_9ZZZZ</name>
<reference evidence="1" key="1">
    <citation type="submission" date="2020-05" db="EMBL/GenBank/DDBJ databases">
        <authorList>
            <person name="Chiriac C."/>
            <person name="Salcher M."/>
            <person name="Ghai R."/>
            <person name="Kavagutti S V."/>
        </authorList>
    </citation>
    <scope>NUCLEOTIDE SEQUENCE</scope>
</reference>
<evidence type="ECO:0000313" key="2">
    <source>
        <dbReference type="EMBL" id="CAB5033412.1"/>
    </source>
</evidence>
<dbReference type="EMBL" id="CAESAO010000037">
    <property type="protein sequence ID" value="CAB4341200.1"/>
    <property type="molecule type" value="Genomic_DNA"/>
</dbReference>
<protein>
    <submittedName>
        <fullName evidence="1">Unannotated protein</fullName>
    </submittedName>
</protein>
<accession>A0A6J5ZL18</accession>
<evidence type="ECO:0000313" key="1">
    <source>
        <dbReference type="EMBL" id="CAB4341200.1"/>
    </source>
</evidence>
<gene>
    <name evidence="1" type="ORF">UFOPK3522_00608</name>
    <name evidence="2" type="ORF">UFOPK4175_00579</name>
</gene>